<evidence type="ECO:0000313" key="2">
    <source>
        <dbReference type="EMBL" id="RYO56740.1"/>
    </source>
</evidence>
<dbReference type="OrthoDB" id="20872at2759"/>
<dbReference type="EMBL" id="PEJP01000035">
    <property type="protein sequence ID" value="RYO56740.1"/>
    <property type="molecule type" value="Genomic_DNA"/>
</dbReference>
<evidence type="ECO:0000259" key="1">
    <source>
        <dbReference type="Pfam" id="PF06985"/>
    </source>
</evidence>
<accession>A0A4Q4RJ02</accession>
<protein>
    <recommendedName>
        <fullName evidence="1">Heterokaryon incompatibility domain-containing protein</fullName>
    </recommendedName>
</protein>
<sequence>MRLLNTRSLEFSCVYVPNRVPDYVILSHRWGSEEVTYADIIQAPVSEPASVTRNKAGFLKVRGACALALQNGYEWIWIDSCCIDISSSAELQETINLMWKYYKESNICFAYLEDVVDPEAGWGNDQPVGKSEWFTRGWTLQELIAPYSVEFYSSGWQPIGTKLERYQELADITGIDPDILCNYRSISDFSTAEKLSWAAHRAVTKEEDETYSLFGLFDLNLPLLYGEGRLKAFVRLQEAIYDTTSDHSIFLFLHSHNSDDHPLLAESPSQFCNRETCKICPDQEDENYSTYFSYAKLVKSERWHRQANEKIMITVTMRRNEVSTVFPLLDYPEIKDKLSYFDDLRFCDNPPTHVALLNYTVSACKEGILCLLLRQQPGQDATMRLQVLPALLPRVEDDIARQLKKTRILICPLESTLRERESIHYTETKFCFKSGLFLIKDETLAMGGSMAKHNTQDDIGRKETLSQIDDNKRFRFQATSSPSTAGWKLVDTKDRTLILRLMQEHDIWSIREVLAPKEKGVRVTHEMPTFRKANKPSDRLAVTLPDGERIFVKLQRLPAFASGHADGQTAKLRYMISVEPEVK</sequence>
<feature type="domain" description="Heterokaryon incompatibility" evidence="1">
    <location>
        <begin position="23"/>
        <end position="114"/>
    </location>
</feature>
<proteinExistence type="predicted"/>
<evidence type="ECO:0000313" key="3">
    <source>
        <dbReference type="Proteomes" id="UP000293823"/>
    </source>
</evidence>
<gene>
    <name evidence="2" type="ORF">AA0113_g8409</name>
</gene>
<dbReference type="PANTHER" id="PTHR10622">
    <property type="entry name" value="HET DOMAIN-CONTAINING PROTEIN"/>
    <property type="match status" value="1"/>
</dbReference>
<dbReference type="PANTHER" id="PTHR10622:SF10">
    <property type="entry name" value="HET DOMAIN-CONTAINING PROTEIN"/>
    <property type="match status" value="1"/>
</dbReference>
<dbReference type="Pfam" id="PF06985">
    <property type="entry name" value="HET"/>
    <property type="match status" value="1"/>
</dbReference>
<reference evidence="3" key="1">
    <citation type="journal article" date="2019" name="bioRxiv">
        <title>Genomics, evolutionary history and diagnostics of the Alternaria alternata species group including apple and Asian pear pathotypes.</title>
        <authorList>
            <person name="Armitage A.D."/>
            <person name="Cockerton H.M."/>
            <person name="Sreenivasaprasad S."/>
            <person name="Woodhall J.W."/>
            <person name="Lane C.R."/>
            <person name="Harrison R.J."/>
            <person name="Clarkson J.P."/>
        </authorList>
    </citation>
    <scope>NUCLEOTIDE SEQUENCE [LARGE SCALE GENOMIC DNA]</scope>
    <source>
        <strain evidence="3">RGR 97.0016</strain>
    </source>
</reference>
<dbReference type="InterPro" id="IPR010730">
    <property type="entry name" value="HET"/>
</dbReference>
<keyword evidence="3" id="KW-1185">Reference proteome</keyword>
<dbReference type="AlphaFoldDB" id="A0A4Q4RJ02"/>
<name>A0A4Q4RJ02_9PLEO</name>
<comment type="caution">
    <text evidence="2">The sequence shown here is derived from an EMBL/GenBank/DDBJ whole genome shotgun (WGS) entry which is preliminary data.</text>
</comment>
<organism evidence="2 3">
    <name type="scientific">Alternaria arborescens</name>
    <dbReference type="NCBI Taxonomy" id="156630"/>
    <lineage>
        <taxon>Eukaryota</taxon>
        <taxon>Fungi</taxon>
        <taxon>Dikarya</taxon>
        <taxon>Ascomycota</taxon>
        <taxon>Pezizomycotina</taxon>
        <taxon>Dothideomycetes</taxon>
        <taxon>Pleosporomycetidae</taxon>
        <taxon>Pleosporales</taxon>
        <taxon>Pleosporineae</taxon>
        <taxon>Pleosporaceae</taxon>
        <taxon>Alternaria</taxon>
        <taxon>Alternaria sect. Alternaria</taxon>
    </lineage>
</organism>
<dbReference type="Proteomes" id="UP000293823">
    <property type="component" value="Unassembled WGS sequence"/>
</dbReference>